<feature type="compositionally biased region" description="Basic and acidic residues" evidence="1">
    <location>
        <begin position="111"/>
        <end position="124"/>
    </location>
</feature>
<organism evidence="2 3">
    <name type="scientific">Rhynocoris fuscipes</name>
    <dbReference type="NCBI Taxonomy" id="488301"/>
    <lineage>
        <taxon>Eukaryota</taxon>
        <taxon>Metazoa</taxon>
        <taxon>Ecdysozoa</taxon>
        <taxon>Arthropoda</taxon>
        <taxon>Hexapoda</taxon>
        <taxon>Insecta</taxon>
        <taxon>Pterygota</taxon>
        <taxon>Neoptera</taxon>
        <taxon>Paraneoptera</taxon>
        <taxon>Hemiptera</taxon>
        <taxon>Heteroptera</taxon>
        <taxon>Panheteroptera</taxon>
        <taxon>Cimicomorpha</taxon>
        <taxon>Reduviidae</taxon>
        <taxon>Harpactorinae</taxon>
        <taxon>Harpactorini</taxon>
        <taxon>Rhynocoris</taxon>
    </lineage>
</organism>
<proteinExistence type="predicted"/>
<comment type="caution">
    <text evidence="2">The sequence shown here is derived from an EMBL/GenBank/DDBJ whole genome shotgun (WGS) entry which is preliminary data.</text>
</comment>
<evidence type="ECO:0000256" key="1">
    <source>
        <dbReference type="SAM" id="MobiDB-lite"/>
    </source>
</evidence>
<name>A0AAW1DGR1_9HEMI</name>
<evidence type="ECO:0000313" key="2">
    <source>
        <dbReference type="EMBL" id="KAK9509279.1"/>
    </source>
</evidence>
<accession>A0AAW1DGR1</accession>
<dbReference type="EMBL" id="JAPXFL010000003">
    <property type="protein sequence ID" value="KAK9509279.1"/>
    <property type="molecule type" value="Genomic_DNA"/>
</dbReference>
<feature type="region of interest" description="Disordered" evidence="1">
    <location>
        <begin position="100"/>
        <end position="130"/>
    </location>
</feature>
<protein>
    <submittedName>
        <fullName evidence="2">Uncharacterized protein</fullName>
    </submittedName>
</protein>
<reference evidence="2 3" key="1">
    <citation type="submission" date="2022-12" db="EMBL/GenBank/DDBJ databases">
        <title>Chromosome-level genome assembly of true bugs.</title>
        <authorList>
            <person name="Ma L."/>
            <person name="Li H."/>
        </authorList>
    </citation>
    <scope>NUCLEOTIDE SEQUENCE [LARGE SCALE GENOMIC DNA]</scope>
    <source>
        <strain evidence="2">Lab_2022b</strain>
    </source>
</reference>
<evidence type="ECO:0000313" key="3">
    <source>
        <dbReference type="Proteomes" id="UP001461498"/>
    </source>
</evidence>
<gene>
    <name evidence="2" type="ORF">O3M35_006628</name>
</gene>
<dbReference type="AlphaFoldDB" id="A0AAW1DGR1"/>
<feature type="region of interest" description="Disordered" evidence="1">
    <location>
        <begin position="213"/>
        <end position="243"/>
    </location>
</feature>
<sequence length="243" mass="27688">MPESYKFFDLCGKRGAPNIRIQEELKKCGVAITKSELRTNLANAVLLGYMIKKPTGHTFAERICDRHVIRLLTNPSLYSNNYINNCNQLVNILMLNNQKSKKSSSNVDQNEPTKMDQDKEDENHSVSSNDTGKFLREYWNELGTFFEGIDKIPERKGGPCEEKDVNKSKEDTETKVMKPGESRVVNISEHLEESNAQVIVDKSDDNKIEDKIAKDQREKVMKLDENSDNKSKNLSKEEPGTSQ</sequence>
<keyword evidence="3" id="KW-1185">Reference proteome</keyword>
<feature type="region of interest" description="Disordered" evidence="1">
    <location>
        <begin position="153"/>
        <end position="175"/>
    </location>
</feature>
<dbReference type="Proteomes" id="UP001461498">
    <property type="component" value="Unassembled WGS sequence"/>
</dbReference>